<sequence length="718" mass="77145">MPHLVGLGISAGGLQLGSSSSLSATRKEIISLASSDVVERNLEPSQSPRGSTRRHHEGTWSRSRSRLCSNPCPSSESLLTVPELSPRPIHPVYHSTIYLPLSTPASPPSLPLTPPSTLRIRTDLQERANNQQQNGPFFGIAVGLSVLCGILVLGLSGSGIFAYYSLQKRNRRFAEATKEKDRVARASFESRGGICARGQGFHLTDRRSDWLRQGLDSPHLVLPERARSRNPYSSKSVSPLPSKKNKFGLHSPSRPVGNEKPPAMKVKDLAHLETKAKHIFSPTMPSPLGILPVWTVPRSPSGERSNIGLDSSSEASFELDASPPNFRKLVVFNASPPASSSSFDIVAVENTVLDDQKPILMPPASAPDELMGHITQVGKEDGNGQTQSQAAISEAARNPLSLETSNGSLTTTSGDNLRTDTRFVGMPSLSHDHPTDESPLHEDAPWTAPVHAPDTMEDNVRISYLPLEPSSSSSRQELDDKDLHAYTSVNPDNVLLSLKPSVSLPVPVATPSPSIASSTNFIFPSSSDSTFFSMHMMLLKDAPLPPPTIMVSTPTNASLRTRALAAFQMGSLLVDAWDDGSEDESDASGCPHDRRDDEESGPQPWAHRGTTSTVLHSKPLVQAQLPAPTMQSAHAPILVPARDHEVSKPKMRGIGGGKENTKPHHSLHNRSASDSVGPRSVPSITNASNRPTSIPVLSSRRISRLLGRGDQTAQSGGA</sequence>
<keyword evidence="2" id="KW-0472">Membrane</keyword>
<feature type="compositionally biased region" description="Low complexity" evidence="1">
    <location>
        <begin position="231"/>
        <end position="242"/>
    </location>
</feature>
<feature type="region of interest" description="Disordered" evidence="1">
    <location>
        <begin position="638"/>
        <end position="718"/>
    </location>
</feature>
<comment type="caution">
    <text evidence="3">The sequence shown here is derived from an EMBL/GenBank/DDBJ whole genome shotgun (WGS) entry which is preliminary data.</text>
</comment>
<feature type="compositionally biased region" description="Polar residues" evidence="1">
    <location>
        <begin position="401"/>
        <end position="416"/>
    </location>
</feature>
<evidence type="ECO:0000313" key="4">
    <source>
        <dbReference type="Proteomes" id="UP000886523"/>
    </source>
</evidence>
<organism evidence="3 4">
    <name type="scientific">Hydnum rufescens UP504</name>
    <dbReference type="NCBI Taxonomy" id="1448309"/>
    <lineage>
        <taxon>Eukaryota</taxon>
        <taxon>Fungi</taxon>
        <taxon>Dikarya</taxon>
        <taxon>Basidiomycota</taxon>
        <taxon>Agaricomycotina</taxon>
        <taxon>Agaricomycetes</taxon>
        <taxon>Cantharellales</taxon>
        <taxon>Hydnaceae</taxon>
        <taxon>Hydnum</taxon>
    </lineage>
</organism>
<accession>A0A9P6BC17</accession>
<keyword evidence="4" id="KW-1185">Reference proteome</keyword>
<feature type="transmembrane region" description="Helical" evidence="2">
    <location>
        <begin position="137"/>
        <end position="164"/>
    </location>
</feature>
<feature type="region of interest" description="Disordered" evidence="1">
    <location>
        <begin position="398"/>
        <end position="452"/>
    </location>
</feature>
<feature type="region of interest" description="Disordered" evidence="1">
    <location>
        <begin position="40"/>
        <end position="69"/>
    </location>
</feature>
<keyword evidence="2" id="KW-1133">Transmembrane helix</keyword>
<evidence type="ECO:0000256" key="1">
    <source>
        <dbReference type="SAM" id="MobiDB-lite"/>
    </source>
</evidence>
<reference evidence="3" key="1">
    <citation type="journal article" date="2020" name="Nat. Commun.">
        <title>Large-scale genome sequencing of mycorrhizal fungi provides insights into the early evolution of symbiotic traits.</title>
        <authorList>
            <person name="Miyauchi S."/>
            <person name="Kiss E."/>
            <person name="Kuo A."/>
            <person name="Drula E."/>
            <person name="Kohler A."/>
            <person name="Sanchez-Garcia M."/>
            <person name="Morin E."/>
            <person name="Andreopoulos B."/>
            <person name="Barry K.W."/>
            <person name="Bonito G."/>
            <person name="Buee M."/>
            <person name="Carver A."/>
            <person name="Chen C."/>
            <person name="Cichocki N."/>
            <person name="Clum A."/>
            <person name="Culley D."/>
            <person name="Crous P.W."/>
            <person name="Fauchery L."/>
            <person name="Girlanda M."/>
            <person name="Hayes R.D."/>
            <person name="Keri Z."/>
            <person name="LaButti K."/>
            <person name="Lipzen A."/>
            <person name="Lombard V."/>
            <person name="Magnuson J."/>
            <person name="Maillard F."/>
            <person name="Murat C."/>
            <person name="Nolan M."/>
            <person name="Ohm R.A."/>
            <person name="Pangilinan J."/>
            <person name="Pereira M.F."/>
            <person name="Perotto S."/>
            <person name="Peter M."/>
            <person name="Pfister S."/>
            <person name="Riley R."/>
            <person name="Sitrit Y."/>
            <person name="Stielow J.B."/>
            <person name="Szollosi G."/>
            <person name="Zifcakova L."/>
            <person name="Stursova M."/>
            <person name="Spatafora J.W."/>
            <person name="Tedersoo L."/>
            <person name="Vaario L.M."/>
            <person name="Yamada A."/>
            <person name="Yan M."/>
            <person name="Wang P."/>
            <person name="Xu J."/>
            <person name="Bruns T."/>
            <person name="Baldrian P."/>
            <person name="Vilgalys R."/>
            <person name="Dunand C."/>
            <person name="Henrissat B."/>
            <person name="Grigoriev I.V."/>
            <person name="Hibbett D."/>
            <person name="Nagy L.G."/>
            <person name="Martin F.M."/>
        </authorList>
    </citation>
    <scope>NUCLEOTIDE SEQUENCE</scope>
    <source>
        <strain evidence="3">UP504</strain>
    </source>
</reference>
<dbReference type="Proteomes" id="UP000886523">
    <property type="component" value="Unassembled WGS sequence"/>
</dbReference>
<evidence type="ECO:0000256" key="2">
    <source>
        <dbReference type="SAM" id="Phobius"/>
    </source>
</evidence>
<feature type="compositionally biased region" description="Polar residues" evidence="1">
    <location>
        <begin position="60"/>
        <end position="69"/>
    </location>
</feature>
<gene>
    <name evidence="3" type="ORF">BS47DRAFT_1335111</name>
</gene>
<feature type="compositionally biased region" description="Polar residues" evidence="1">
    <location>
        <begin position="682"/>
        <end position="696"/>
    </location>
</feature>
<feature type="compositionally biased region" description="Basic and acidic residues" evidence="1">
    <location>
        <begin position="430"/>
        <end position="444"/>
    </location>
</feature>
<feature type="region of interest" description="Disordered" evidence="1">
    <location>
        <begin position="578"/>
        <end position="613"/>
    </location>
</feature>
<name>A0A9P6BC17_9AGAM</name>
<keyword evidence="2" id="KW-0812">Transmembrane</keyword>
<dbReference type="AlphaFoldDB" id="A0A9P6BC17"/>
<dbReference type="EMBL" id="MU128909">
    <property type="protein sequence ID" value="KAF9521007.1"/>
    <property type="molecule type" value="Genomic_DNA"/>
</dbReference>
<feature type="compositionally biased region" description="Low complexity" evidence="1">
    <location>
        <begin position="697"/>
        <end position="706"/>
    </location>
</feature>
<protein>
    <submittedName>
        <fullName evidence="3">Uncharacterized protein</fullName>
    </submittedName>
</protein>
<evidence type="ECO:0000313" key="3">
    <source>
        <dbReference type="EMBL" id="KAF9521007.1"/>
    </source>
</evidence>
<feature type="region of interest" description="Disordered" evidence="1">
    <location>
        <begin position="221"/>
        <end position="262"/>
    </location>
</feature>
<proteinExistence type="predicted"/>